<dbReference type="EMBL" id="FTLX01000012">
    <property type="protein sequence ID" value="SIR60182.1"/>
    <property type="molecule type" value="Genomic_DNA"/>
</dbReference>
<dbReference type="Proteomes" id="UP000186385">
    <property type="component" value="Unassembled WGS sequence"/>
</dbReference>
<accession>A0A1N7C9D1</accession>
<evidence type="ECO:0000313" key="2">
    <source>
        <dbReference type="Proteomes" id="UP000186385"/>
    </source>
</evidence>
<sequence length="85" mass="9551">MKPSNLPYDDSEKVLNLSKDQPWTIRVKGPSKNNLSSLNAGRVFLFSGSPEGNEYRTHTDFKEEFFHGKTASPVYIRVCNGRTSG</sequence>
<gene>
    <name evidence="1" type="ORF">SAMN05443094_11232</name>
</gene>
<reference evidence="1 2" key="1">
    <citation type="submission" date="2017-01" db="EMBL/GenBank/DDBJ databases">
        <authorList>
            <person name="Mah S.A."/>
            <person name="Swanson W.J."/>
            <person name="Moy G.W."/>
            <person name="Vacquier V.D."/>
        </authorList>
    </citation>
    <scope>NUCLEOTIDE SEQUENCE [LARGE SCALE GENOMIC DNA]</scope>
    <source>
        <strain evidence="1 2">NIO-1016</strain>
    </source>
</reference>
<dbReference type="AlphaFoldDB" id="A0A1N7C9D1"/>
<organism evidence="1 2">
    <name type="scientific">Domibacillus enclensis</name>
    <dbReference type="NCBI Taxonomy" id="1017273"/>
    <lineage>
        <taxon>Bacteria</taxon>
        <taxon>Bacillati</taxon>
        <taxon>Bacillota</taxon>
        <taxon>Bacilli</taxon>
        <taxon>Bacillales</taxon>
        <taxon>Bacillaceae</taxon>
        <taxon>Domibacillus</taxon>
    </lineage>
</organism>
<proteinExistence type="predicted"/>
<evidence type="ECO:0000313" key="1">
    <source>
        <dbReference type="EMBL" id="SIR60182.1"/>
    </source>
</evidence>
<protein>
    <submittedName>
        <fullName evidence="1">Uncharacterized protein</fullName>
    </submittedName>
</protein>
<name>A0A1N7C9D1_9BACI</name>